<dbReference type="OrthoDB" id="5292463at2"/>
<evidence type="ECO:0000259" key="2">
    <source>
        <dbReference type="Pfam" id="PF02036"/>
    </source>
</evidence>
<dbReference type="STRING" id="34027.SAMN05421829_11770"/>
<evidence type="ECO:0000313" key="4">
    <source>
        <dbReference type="Proteomes" id="UP000186819"/>
    </source>
</evidence>
<dbReference type="InterPro" id="IPR036527">
    <property type="entry name" value="SCP2_sterol-bd_dom_sf"/>
</dbReference>
<organism evidence="3 4">
    <name type="scientific">Aromatoleum tolulyticum</name>
    <dbReference type="NCBI Taxonomy" id="34027"/>
    <lineage>
        <taxon>Bacteria</taxon>
        <taxon>Pseudomonadati</taxon>
        <taxon>Pseudomonadota</taxon>
        <taxon>Betaproteobacteria</taxon>
        <taxon>Rhodocyclales</taxon>
        <taxon>Rhodocyclaceae</taxon>
        <taxon>Aromatoleum</taxon>
    </lineage>
</organism>
<keyword evidence="1" id="KW-0831">Ubiquinone biosynthesis</keyword>
<dbReference type="EMBL" id="FTMD01000017">
    <property type="protein sequence ID" value="SIR49606.1"/>
    <property type="molecule type" value="Genomic_DNA"/>
</dbReference>
<protein>
    <recommendedName>
        <fullName evidence="1">Ubiquinone biosynthesis accessory factor UbiT</fullName>
    </recommendedName>
</protein>
<dbReference type="InterPro" id="IPR003033">
    <property type="entry name" value="SCP2_sterol-bd_dom"/>
</dbReference>
<comment type="pathway">
    <text evidence="1">Cofactor biosynthesis; ubiquinone biosynthesis.</text>
</comment>
<sequence length="167" mass="18340">MSSFRIPAFTLPAPLARIASYLPQRPPTLALTTALNLALGRVLSREDLEPLTGRHLRIRVRDAGLTLDFTLGPRGFVPLSAGGEPDLTLTANVRDYIALALREEDPDTLFFGRRLLMEGATDLGLLVKNTLDAIDWDALHAEYAPASVLRRLNPLTRSRPQHSLGAH</sequence>
<dbReference type="HAMAP" id="MF_02231">
    <property type="entry name" value="UbiT"/>
    <property type="match status" value="1"/>
</dbReference>
<comment type="function">
    <text evidence="1">Required for O(2)-independent ubiquinone (coenzyme Q) biosynthesis. Likely functions as an accessory factor.</text>
</comment>
<name>A0A1N7BEF0_9RHOO</name>
<evidence type="ECO:0000313" key="3">
    <source>
        <dbReference type="EMBL" id="SIR49606.1"/>
    </source>
</evidence>
<dbReference type="RefSeq" id="WP_076603951.1">
    <property type="nucleotide sequence ID" value="NZ_FTMD01000017.1"/>
</dbReference>
<dbReference type="Pfam" id="PF02036">
    <property type="entry name" value="SCP2"/>
    <property type="match status" value="1"/>
</dbReference>
<keyword evidence="4" id="KW-1185">Reference proteome</keyword>
<comment type="similarity">
    <text evidence="1">Belongs to the UbiT family.</text>
</comment>
<feature type="domain" description="SCP2" evidence="2">
    <location>
        <begin position="44"/>
        <end position="132"/>
    </location>
</feature>
<accession>A0A1N7BEF0</accession>
<gene>
    <name evidence="1" type="primary">ubiT</name>
    <name evidence="3" type="ORF">SAMN05421829_11770</name>
</gene>
<dbReference type="InterPro" id="IPR016830">
    <property type="entry name" value="UbiT"/>
</dbReference>
<dbReference type="Proteomes" id="UP000186819">
    <property type="component" value="Unassembled WGS sequence"/>
</dbReference>
<proteinExistence type="inferred from homology"/>
<dbReference type="GO" id="GO:0006744">
    <property type="term" value="P:ubiquinone biosynthetic process"/>
    <property type="evidence" value="ECO:0007669"/>
    <property type="project" value="UniProtKB-UniRule"/>
</dbReference>
<dbReference type="AlphaFoldDB" id="A0A1N7BEF0"/>
<evidence type="ECO:0000256" key="1">
    <source>
        <dbReference type="HAMAP-Rule" id="MF_02231"/>
    </source>
</evidence>
<dbReference type="SUPFAM" id="SSF55718">
    <property type="entry name" value="SCP-like"/>
    <property type="match status" value="1"/>
</dbReference>
<reference evidence="4" key="1">
    <citation type="submission" date="2017-01" db="EMBL/GenBank/DDBJ databases">
        <authorList>
            <person name="Varghese N."/>
            <person name="Submissions S."/>
        </authorList>
    </citation>
    <scope>NUCLEOTIDE SEQUENCE [LARGE SCALE GENOMIC DNA]</scope>
    <source>
        <strain evidence="4">ATCC 51758</strain>
    </source>
</reference>
<dbReference type="UniPathway" id="UPA00232"/>